<sequence>MAFFKGGILVMFEKENQSLQIRNGYNFRELGGYFTMDGKKVKKHKLIRAGALDKLAEDELNFLQEYGVRYILDFRTNSEISTKPDIIPNDAITYRIPVFDEMPESNDTNIVKDAYEDSVSKVIMYFKNKPDNVGYSRMLSVYKKLVISSSAQRAYQQFFKLLLANDLDNQALLFHCSAGKDRTGFATYLILSALGVSHKTIINDYLLTNQFILKRVNSRINKFYEAQANENVIKNVRDRLTVHVAYLQSAINYINSQWGGINYYLREYLKVSDKNIASLRKIYLS</sequence>
<dbReference type="PANTHER" id="PTHR31126:SF1">
    <property type="entry name" value="TYROSINE SPECIFIC PROTEIN PHOSPHATASES DOMAIN-CONTAINING PROTEIN"/>
    <property type="match status" value="1"/>
</dbReference>
<protein>
    <submittedName>
        <fullName evidence="2">Protein tyrosine phosphatase</fullName>
    </submittedName>
</protein>
<dbReference type="PROSITE" id="PS00383">
    <property type="entry name" value="TYR_PHOSPHATASE_1"/>
    <property type="match status" value="1"/>
</dbReference>
<dbReference type="Gene3D" id="3.90.190.10">
    <property type="entry name" value="Protein tyrosine phosphatase superfamily"/>
    <property type="match status" value="1"/>
</dbReference>
<evidence type="ECO:0000313" key="3">
    <source>
        <dbReference type="Proteomes" id="UP000051181"/>
    </source>
</evidence>
<dbReference type="PATRIC" id="fig|913848.6.peg.2628"/>
<accession>A0A0R1EXR6</accession>
<organism evidence="2 3">
    <name type="scientific">Loigolactobacillus coryniformis subsp. coryniformis KCTC 3167 = DSM 20001</name>
    <dbReference type="NCBI Taxonomy" id="913848"/>
    <lineage>
        <taxon>Bacteria</taxon>
        <taxon>Bacillati</taxon>
        <taxon>Bacillota</taxon>
        <taxon>Bacilli</taxon>
        <taxon>Lactobacillales</taxon>
        <taxon>Lactobacillaceae</taxon>
        <taxon>Loigolactobacillus</taxon>
    </lineage>
</organism>
<dbReference type="InterPro" id="IPR029021">
    <property type="entry name" value="Prot-tyrosine_phosphatase-like"/>
</dbReference>
<dbReference type="SUPFAM" id="SSF52799">
    <property type="entry name" value="(Phosphotyrosine protein) phosphatases II"/>
    <property type="match status" value="1"/>
</dbReference>
<dbReference type="Pfam" id="PF13350">
    <property type="entry name" value="Y_phosphatase3"/>
    <property type="match status" value="1"/>
</dbReference>
<evidence type="ECO:0000313" key="2">
    <source>
        <dbReference type="EMBL" id="KRK14253.1"/>
    </source>
</evidence>
<dbReference type="InterPro" id="IPR016130">
    <property type="entry name" value="Tyr_Pase_AS"/>
</dbReference>
<dbReference type="EMBL" id="AZCN01000094">
    <property type="protein sequence ID" value="KRK14253.1"/>
    <property type="molecule type" value="Genomic_DNA"/>
</dbReference>
<gene>
    <name evidence="2" type="ORF">FD22_GL002579</name>
</gene>
<dbReference type="AlphaFoldDB" id="A0A0R1EXR6"/>
<evidence type="ECO:0000256" key="1">
    <source>
        <dbReference type="ARBA" id="ARBA00009580"/>
    </source>
</evidence>
<comment type="similarity">
    <text evidence="1">Belongs to the protein-tyrosine phosphatase family.</text>
</comment>
<proteinExistence type="inferred from homology"/>
<name>A0A0R1EXR6_9LACO</name>
<dbReference type="PANTHER" id="PTHR31126">
    <property type="entry name" value="TYROSINE-PROTEIN PHOSPHATASE"/>
    <property type="match status" value="1"/>
</dbReference>
<comment type="caution">
    <text evidence="2">The sequence shown here is derived from an EMBL/GenBank/DDBJ whole genome shotgun (WGS) entry which is preliminary data.</text>
</comment>
<dbReference type="InterPro" id="IPR026893">
    <property type="entry name" value="Tyr/Ser_Pase_IphP-type"/>
</dbReference>
<dbReference type="Proteomes" id="UP000051181">
    <property type="component" value="Unassembled WGS sequence"/>
</dbReference>
<dbReference type="GO" id="GO:0004721">
    <property type="term" value="F:phosphoprotein phosphatase activity"/>
    <property type="evidence" value="ECO:0007669"/>
    <property type="project" value="InterPro"/>
</dbReference>
<reference evidence="2 3" key="1">
    <citation type="journal article" date="2015" name="Genome Announc.">
        <title>Expanding the biotechnology potential of lactobacilli through comparative genomics of 213 strains and associated genera.</title>
        <authorList>
            <person name="Sun Z."/>
            <person name="Harris H.M."/>
            <person name="McCann A."/>
            <person name="Guo C."/>
            <person name="Argimon S."/>
            <person name="Zhang W."/>
            <person name="Yang X."/>
            <person name="Jeffery I.B."/>
            <person name="Cooney J.C."/>
            <person name="Kagawa T.F."/>
            <person name="Liu W."/>
            <person name="Song Y."/>
            <person name="Salvetti E."/>
            <person name="Wrobel A."/>
            <person name="Rasinkangas P."/>
            <person name="Parkhill J."/>
            <person name="Rea M.C."/>
            <person name="O'Sullivan O."/>
            <person name="Ritari J."/>
            <person name="Douillard F.P."/>
            <person name="Paul Ross R."/>
            <person name="Yang R."/>
            <person name="Briner A.E."/>
            <person name="Felis G.E."/>
            <person name="de Vos W.M."/>
            <person name="Barrangou R."/>
            <person name="Klaenhammer T.R."/>
            <person name="Caufield P.W."/>
            <person name="Cui Y."/>
            <person name="Zhang H."/>
            <person name="O'Toole P.W."/>
        </authorList>
    </citation>
    <scope>NUCLEOTIDE SEQUENCE [LARGE SCALE GENOMIC DNA]</scope>
    <source>
        <strain evidence="2 3">DSM 20001</strain>
    </source>
</reference>